<dbReference type="InterPro" id="IPR002591">
    <property type="entry name" value="Phosphodiest/P_Trfase"/>
</dbReference>
<name>A0A2B4RFR5_STYPI</name>
<dbReference type="Gene3D" id="3.30.1360.180">
    <property type="match status" value="1"/>
</dbReference>
<dbReference type="PANTHER" id="PTHR10151">
    <property type="entry name" value="ECTONUCLEOTIDE PYROPHOSPHATASE/PHOSPHODIESTERASE"/>
    <property type="match status" value="1"/>
</dbReference>
<dbReference type="Proteomes" id="UP000225706">
    <property type="component" value="Unassembled WGS sequence"/>
</dbReference>
<evidence type="ECO:0000256" key="3">
    <source>
        <dbReference type="SAM" id="SignalP"/>
    </source>
</evidence>
<dbReference type="EMBL" id="LSMT01000684">
    <property type="protein sequence ID" value="PFX15115.1"/>
    <property type="molecule type" value="Genomic_DNA"/>
</dbReference>
<keyword evidence="1 2" id="KW-1015">Disulfide bond</keyword>
<dbReference type="Gene3D" id="2.60.120.290">
    <property type="entry name" value="Spermadhesin, CUB domain"/>
    <property type="match status" value="2"/>
</dbReference>
<dbReference type="PROSITE" id="PS01180">
    <property type="entry name" value="CUB"/>
    <property type="match status" value="2"/>
</dbReference>
<proteinExistence type="predicted"/>
<keyword evidence="6" id="KW-1185">Reference proteome</keyword>
<feature type="domain" description="CUB" evidence="4">
    <location>
        <begin position="152"/>
        <end position="281"/>
    </location>
</feature>
<feature type="chain" id="PRO_5012428271" evidence="3">
    <location>
        <begin position="23"/>
        <end position="540"/>
    </location>
</feature>
<accession>A0A2B4RFR5</accession>
<dbReference type="SMART" id="SM00042">
    <property type="entry name" value="CUB"/>
    <property type="match status" value="2"/>
</dbReference>
<feature type="signal peptide" evidence="3">
    <location>
        <begin position="1"/>
        <end position="22"/>
    </location>
</feature>
<keyword evidence="3" id="KW-0732">Signal</keyword>
<feature type="domain" description="CUB" evidence="4">
    <location>
        <begin position="24"/>
        <end position="140"/>
    </location>
</feature>
<evidence type="ECO:0000256" key="2">
    <source>
        <dbReference type="PROSITE-ProRule" id="PRU00059"/>
    </source>
</evidence>
<organism evidence="5 6">
    <name type="scientific">Stylophora pistillata</name>
    <name type="common">Smooth cauliflower coral</name>
    <dbReference type="NCBI Taxonomy" id="50429"/>
    <lineage>
        <taxon>Eukaryota</taxon>
        <taxon>Metazoa</taxon>
        <taxon>Cnidaria</taxon>
        <taxon>Anthozoa</taxon>
        <taxon>Hexacorallia</taxon>
        <taxon>Scleractinia</taxon>
        <taxon>Astrocoeniina</taxon>
        <taxon>Pocilloporidae</taxon>
        <taxon>Stylophora</taxon>
    </lineage>
</organism>
<evidence type="ECO:0000313" key="6">
    <source>
        <dbReference type="Proteomes" id="UP000225706"/>
    </source>
</evidence>
<gene>
    <name evidence="5" type="primary">enpp4</name>
    <name evidence="5" type="ORF">AWC38_SpisGene20686</name>
</gene>
<comment type="caution">
    <text evidence="2">Lacks conserved residue(s) required for the propagation of feature annotation.</text>
</comment>
<dbReference type="Pfam" id="PF01663">
    <property type="entry name" value="Phosphodiest"/>
    <property type="match status" value="1"/>
</dbReference>
<dbReference type="OrthoDB" id="5971537at2759"/>
<dbReference type="Pfam" id="PF00431">
    <property type="entry name" value="CUB"/>
    <property type="match status" value="2"/>
</dbReference>
<dbReference type="PANTHER" id="PTHR10151:SF120">
    <property type="entry name" value="BIS(5'-ADENOSYL)-TRIPHOSPHATASE"/>
    <property type="match status" value="1"/>
</dbReference>
<evidence type="ECO:0000256" key="1">
    <source>
        <dbReference type="ARBA" id="ARBA00023157"/>
    </source>
</evidence>
<dbReference type="GO" id="GO:0016787">
    <property type="term" value="F:hydrolase activity"/>
    <property type="evidence" value="ECO:0007669"/>
    <property type="project" value="UniProtKB-ARBA"/>
</dbReference>
<dbReference type="InterPro" id="IPR035914">
    <property type="entry name" value="Sperma_CUB_dom_sf"/>
</dbReference>
<dbReference type="SUPFAM" id="SSF49854">
    <property type="entry name" value="Spermadhesin, CUB domain"/>
    <property type="match status" value="2"/>
</dbReference>
<dbReference type="CDD" id="cd00041">
    <property type="entry name" value="CUB"/>
    <property type="match status" value="2"/>
</dbReference>
<dbReference type="InterPro" id="IPR000859">
    <property type="entry name" value="CUB_dom"/>
</dbReference>
<protein>
    <submittedName>
        <fullName evidence="5">Bis(5'-adenosyl)-triphosphatase enpp4</fullName>
    </submittedName>
</protein>
<dbReference type="Gene3D" id="3.40.720.10">
    <property type="entry name" value="Alkaline Phosphatase, subunit A"/>
    <property type="match status" value="1"/>
</dbReference>
<evidence type="ECO:0000259" key="4">
    <source>
        <dbReference type="PROSITE" id="PS01180"/>
    </source>
</evidence>
<sequence length="540" mass="60935">MDVEMLLLSFMLLFSSPGASFADCPQSKYDGLTGTVLSHEGEFYQNNLNCSYDIRVPVGRRAILEFKKLKIAGMMPECEQDSLEIIVGCNDNSIHLGKFCSCSELVMPEKIYSLDHCITLIFKTDGSGQNTGFEANYTSMDNNTKLDPTSNCSQKFFNQASGTFFTPNWPLTYHQNAGCTWNFSIPSGREVRLFYTSFKLGGSPFCNKNRENEEDELRITGTNTTGQEIFIEKRICSHSSPSFKSYFTLKQMKNVQVKFASEGTTQTKSDESGVVVNYASYRTASSLSGCQSHPTVKPSTVKSSTVHESTVRANNSSEALRTASLSWNVGRGKPLKENRGLPYVHCVFDLRGPWSKRVDKAVEWLSRGKPPHFIALYFEQPDAVGHSHGVSSQEYRQMVENVDVDAVGYLLKRLNESSFLPKVNLIVVSDHGIEDTPSSRRVYLDDCIDPSSYTVIYTGSVPAYIWPKLGMIDIIYQNLTRNPIPHFHEVYRKEDVPDAYHWKNNRRILPIYIETEVGWVVTRSRNDTLLNRGSHGWPPH</sequence>
<dbReference type="SUPFAM" id="SSF53649">
    <property type="entry name" value="Alkaline phosphatase-like"/>
    <property type="match status" value="1"/>
</dbReference>
<evidence type="ECO:0000313" key="5">
    <source>
        <dbReference type="EMBL" id="PFX15115.1"/>
    </source>
</evidence>
<dbReference type="AlphaFoldDB" id="A0A2B4RFR5"/>
<dbReference type="InterPro" id="IPR017850">
    <property type="entry name" value="Alkaline_phosphatase_core_sf"/>
</dbReference>
<feature type="disulfide bond" evidence="2">
    <location>
        <begin position="152"/>
        <end position="179"/>
    </location>
</feature>
<comment type="caution">
    <text evidence="5">The sequence shown here is derived from an EMBL/GenBank/DDBJ whole genome shotgun (WGS) entry which is preliminary data.</text>
</comment>
<reference evidence="5" key="1">
    <citation type="journal article" date="2017" name="J. ISSAAS">
        <title>Comparative analysis of the genomes of Stylophora pistillata and Acropora digitifera provides evidence for extensive differences between species of corals.</title>
        <authorList>
            <person name="Voolstra C.R."/>
            <person name="Li Y."/>
            <person name="Liew Y.J."/>
            <person name="Baumgarten S."/>
            <person name="Zoccola D."/>
            <person name="Flot J.-F."/>
            <person name="Tambutte S."/>
            <person name="Allemand D."/>
            <person name="Aranda M."/>
        </authorList>
    </citation>
    <scope>NUCLEOTIDE SEQUENCE</scope>
    <source>
        <strain evidence="5">CSM Monaco</strain>
        <tissue evidence="5">Whole animal</tissue>
    </source>
</reference>